<dbReference type="AlphaFoldDB" id="A0A139L2H1"/>
<dbReference type="Gene3D" id="2.60.120.260">
    <property type="entry name" value="Galactose-binding domain-like"/>
    <property type="match status" value="1"/>
</dbReference>
<dbReference type="EMBL" id="LTDF01000136">
    <property type="protein sequence ID" value="KXT45642.1"/>
    <property type="molecule type" value="Genomic_DNA"/>
</dbReference>
<feature type="domain" description="SGNH hydrolase-type esterase" evidence="3">
    <location>
        <begin position="40"/>
        <end position="213"/>
    </location>
</feature>
<dbReference type="PATRIC" id="fig|329854.7.peg.3559"/>
<dbReference type="GO" id="GO:0004622">
    <property type="term" value="F:phosphatidylcholine lysophospholipase activity"/>
    <property type="evidence" value="ECO:0007669"/>
    <property type="project" value="TreeGrafter"/>
</dbReference>
<dbReference type="GO" id="GO:0006508">
    <property type="term" value="P:proteolysis"/>
    <property type="evidence" value="ECO:0007669"/>
    <property type="project" value="InterPro"/>
</dbReference>
<feature type="domain" description="Peptidase S9 prolyl oligopeptidase catalytic" evidence="2">
    <location>
        <begin position="328"/>
        <end position="456"/>
    </location>
</feature>
<evidence type="ECO:0000313" key="5">
    <source>
        <dbReference type="Proteomes" id="UP000070319"/>
    </source>
</evidence>
<dbReference type="InterPro" id="IPR029058">
    <property type="entry name" value="AB_hydrolase_fold"/>
</dbReference>
<protein>
    <submittedName>
        <fullName evidence="4">GDSL-like protein</fullName>
    </submittedName>
</protein>
<proteinExistence type="predicted"/>
<dbReference type="Gene3D" id="3.40.50.1820">
    <property type="entry name" value="alpha/beta hydrolase"/>
    <property type="match status" value="1"/>
</dbReference>
<feature type="domain" description="SGNH hydrolase-type esterase" evidence="3">
    <location>
        <begin position="506"/>
        <end position="672"/>
    </location>
</feature>
<dbReference type="Gene3D" id="3.40.50.1110">
    <property type="entry name" value="SGNH hydrolase"/>
    <property type="match status" value="2"/>
</dbReference>
<accession>A0A139L2H1</accession>
<dbReference type="PANTHER" id="PTHR30383:SF5">
    <property type="entry name" value="SGNH HYDROLASE-TYPE ESTERASE DOMAIN-CONTAINING PROTEIN"/>
    <property type="match status" value="1"/>
</dbReference>
<keyword evidence="1" id="KW-0732">Signal</keyword>
<comment type="caution">
    <text evidence="4">The sequence shown here is derived from an EMBL/GenBank/DDBJ whole genome shotgun (WGS) entry which is preliminary data.</text>
</comment>
<feature type="signal peptide" evidence="1">
    <location>
        <begin position="1"/>
        <end position="30"/>
    </location>
</feature>
<dbReference type="CDD" id="cd00229">
    <property type="entry name" value="SGNH_hydrolase"/>
    <property type="match status" value="1"/>
</dbReference>
<evidence type="ECO:0000256" key="1">
    <source>
        <dbReference type="SAM" id="SignalP"/>
    </source>
</evidence>
<gene>
    <name evidence="4" type="ORF">HMPREF2531_03493</name>
</gene>
<evidence type="ECO:0000259" key="2">
    <source>
        <dbReference type="Pfam" id="PF00326"/>
    </source>
</evidence>
<dbReference type="Proteomes" id="UP000070319">
    <property type="component" value="Unassembled WGS sequence"/>
</dbReference>
<dbReference type="InterPro" id="IPR051532">
    <property type="entry name" value="Ester_Hydrolysis_Enzymes"/>
</dbReference>
<organism evidence="4">
    <name type="scientific">Bacteroides intestinalis</name>
    <dbReference type="NCBI Taxonomy" id="329854"/>
    <lineage>
        <taxon>Bacteria</taxon>
        <taxon>Pseudomonadati</taxon>
        <taxon>Bacteroidota</taxon>
        <taxon>Bacteroidia</taxon>
        <taxon>Bacteroidales</taxon>
        <taxon>Bacteroidaceae</taxon>
        <taxon>Bacteroides</taxon>
    </lineage>
</organism>
<dbReference type="InterPro" id="IPR001375">
    <property type="entry name" value="Peptidase_S9_cat"/>
</dbReference>
<evidence type="ECO:0000313" key="4">
    <source>
        <dbReference type="EMBL" id="KXT45642.1"/>
    </source>
</evidence>
<dbReference type="InterPro" id="IPR036514">
    <property type="entry name" value="SGNH_hydro_sf"/>
</dbReference>
<sequence>MLWSIFNIYIMKKKNTLLLFLCLFSLWAVAQEKRPVKIACVGNSITYGSGIKNQFQNSYPGLLSQLLGEGYDVRNFGISARVLLNKGDHPYMHEQKFRDLLAFQPDIVTIKLGTNDSKPWNWRYGKDFKKDLTEMLDILQELPSKPKIYLCLPVPAVKRNFGINDSVITNGIIPVIRSVAKKRHLPVVDLYALLKPYPDYYTDGIHPNEQGAALIAGELYRTLTGNEAPAIVTDQPFPGKKSQWEGFDRYDFICNARRAIVVAPRKVAEGRPWIWRPAFFGAFPSVDKALLEKGFHVAYYDLTHLYGSPRAQRLGTDFYEVMRRYYRLSPKVTLEGFSRGGLFAFNWAANNPDKVACIYVDAPVCDMLYFSENWERDFWKGFLAEWGLTEENAKDFKGNPIDNLAPLAAAGIPVMGVCGDSDKIVPYEKHMKIAAERYRALGGNVEIILKPGCDHHPHSLDNAEPVVDFIIRNQPDYQKKQVIHQRGSLTNSYLKFAKEKKGCVAFLGGSITEMRGWRNMIQEDLKQRFPETEFTFIDAGIPSTGSTPHAFRFENDVLQKGMPDLLFVEAAVNDDTNGFDYIRQTRGMEGIIRHARTVSPEMDIVMLHFIYDPFIPLLDKGIQPQVIMNHESVANHYYVSSINLAEEVAQRMRDGEFDWKEFGGTHPAWNGHTYYAAAINRLFDLEWSGDVVKKTVRAHEVPEKPIDSYSYDKGVFADIRSAKQLNGWKVVDDWTPTVKGNTRKGFVHVPMLVADRAGASLSFSFEGRAVGIFCAAGPQACVLEYSVDGAPFKKLDTFTDWSRNLYIPWVYMLETELVSGRHTLRLRIAKGERTGCQIRNFVVNQ</sequence>
<reference evidence="4 5" key="1">
    <citation type="submission" date="2016-02" db="EMBL/GenBank/DDBJ databases">
        <authorList>
            <person name="Wen L."/>
            <person name="He K."/>
            <person name="Yang H."/>
        </authorList>
    </citation>
    <scope>NUCLEOTIDE SEQUENCE [LARGE SCALE GENOMIC DNA]</scope>
    <source>
        <strain evidence="4 5">KLE1704</strain>
    </source>
</reference>
<dbReference type="SUPFAM" id="SSF53474">
    <property type="entry name" value="alpha/beta-Hydrolases"/>
    <property type="match status" value="1"/>
</dbReference>
<dbReference type="Pfam" id="PF13472">
    <property type="entry name" value="Lipase_GDSL_2"/>
    <property type="match status" value="2"/>
</dbReference>
<name>A0A139L2H1_9BACE</name>
<evidence type="ECO:0000259" key="3">
    <source>
        <dbReference type="Pfam" id="PF13472"/>
    </source>
</evidence>
<dbReference type="SUPFAM" id="SSF52266">
    <property type="entry name" value="SGNH hydrolase"/>
    <property type="match status" value="2"/>
</dbReference>
<feature type="chain" id="PRO_5007486808" evidence="1">
    <location>
        <begin position="31"/>
        <end position="845"/>
    </location>
</feature>
<dbReference type="InterPro" id="IPR013830">
    <property type="entry name" value="SGNH_hydro"/>
</dbReference>
<dbReference type="Pfam" id="PF00326">
    <property type="entry name" value="Peptidase_S9"/>
    <property type="match status" value="1"/>
</dbReference>
<dbReference type="GO" id="GO:0008236">
    <property type="term" value="F:serine-type peptidase activity"/>
    <property type="evidence" value="ECO:0007669"/>
    <property type="project" value="InterPro"/>
</dbReference>
<dbReference type="PANTHER" id="PTHR30383">
    <property type="entry name" value="THIOESTERASE 1/PROTEASE 1/LYSOPHOSPHOLIPASE L1"/>
    <property type="match status" value="1"/>
</dbReference>